<feature type="domain" description="Isoamylase 1-3-like C-terminal" evidence="1">
    <location>
        <begin position="19"/>
        <end position="65"/>
    </location>
</feature>
<dbReference type="Proteomes" id="UP000737018">
    <property type="component" value="Unassembled WGS sequence"/>
</dbReference>
<dbReference type="SUPFAM" id="SSF51011">
    <property type="entry name" value="Glycosyl hydrolase domain"/>
    <property type="match status" value="1"/>
</dbReference>
<organism evidence="2 3">
    <name type="scientific">Castanea mollissima</name>
    <name type="common">Chinese chestnut</name>
    <dbReference type="NCBI Taxonomy" id="60419"/>
    <lineage>
        <taxon>Eukaryota</taxon>
        <taxon>Viridiplantae</taxon>
        <taxon>Streptophyta</taxon>
        <taxon>Embryophyta</taxon>
        <taxon>Tracheophyta</taxon>
        <taxon>Spermatophyta</taxon>
        <taxon>Magnoliopsida</taxon>
        <taxon>eudicotyledons</taxon>
        <taxon>Gunneridae</taxon>
        <taxon>Pentapetalae</taxon>
        <taxon>rosids</taxon>
        <taxon>fabids</taxon>
        <taxon>Fagales</taxon>
        <taxon>Fagaceae</taxon>
        <taxon>Castanea</taxon>
    </lineage>
</organism>
<dbReference type="Pfam" id="PF21156">
    <property type="entry name" value="ISOA1-3_C"/>
    <property type="match status" value="1"/>
</dbReference>
<accession>A0A8J4RDR4</accession>
<proteinExistence type="predicted"/>
<protein>
    <recommendedName>
        <fullName evidence="1">Isoamylase 1-3-like C-terminal domain-containing protein</fullName>
    </recommendedName>
</protein>
<comment type="caution">
    <text evidence="2">The sequence shown here is derived from an EMBL/GenBank/DDBJ whole genome shotgun (WGS) entry which is preliminary data.</text>
</comment>
<dbReference type="OrthoDB" id="204980at2759"/>
<keyword evidence="3" id="KW-1185">Reference proteome</keyword>
<evidence type="ECO:0000313" key="2">
    <source>
        <dbReference type="EMBL" id="KAF3970912.1"/>
    </source>
</evidence>
<dbReference type="InterPro" id="IPR048650">
    <property type="entry name" value="ISOA1-3-like_C"/>
</dbReference>
<dbReference type="AlphaFoldDB" id="A0A8J4RDR4"/>
<gene>
    <name evidence="2" type="ORF">CMV_005435</name>
</gene>
<dbReference type="EMBL" id="JRKL02000487">
    <property type="protein sequence ID" value="KAF3970912.1"/>
    <property type="molecule type" value="Genomic_DNA"/>
</dbReference>
<dbReference type="InterPro" id="IPR013780">
    <property type="entry name" value="Glyco_hydro_b"/>
</dbReference>
<name>A0A8J4RDR4_9ROSI</name>
<dbReference type="Gene3D" id="2.60.40.1180">
    <property type="entry name" value="Golgi alpha-mannosidase II"/>
    <property type="match status" value="1"/>
</dbReference>
<evidence type="ECO:0000313" key="3">
    <source>
        <dbReference type="Proteomes" id="UP000737018"/>
    </source>
</evidence>
<reference evidence="2" key="1">
    <citation type="submission" date="2020-03" db="EMBL/GenBank/DDBJ databases">
        <title>Castanea mollissima Vanexum genome sequencing.</title>
        <authorList>
            <person name="Staton M."/>
        </authorList>
    </citation>
    <scope>NUCLEOTIDE SEQUENCE</scope>
    <source>
        <tissue evidence="2">Leaf</tissue>
    </source>
</reference>
<sequence length="120" mass="13193">MTLRADEVASPLNSESSSHVRRGDLFIAFNAADHSESVILPQPPEGMSWGCLVDTALPFPGTALELNSGTTTPVSSPKISAVVWELLSVSAWRNLQPPKFGSLEDMFSQWRCEECKEEDR</sequence>
<evidence type="ECO:0000259" key="1">
    <source>
        <dbReference type="Pfam" id="PF21156"/>
    </source>
</evidence>